<dbReference type="Proteomes" id="UP000838878">
    <property type="component" value="Chromosome 1"/>
</dbReference>
<sequence>MVVLGPFHGHQISSKSILITKGNENPISLFYRHLCFPLAGFGYAKIDWLHKTSDLQKSCQQIQVQLVIDQPSHLLHLCEEHCASGNPAGRKAKRYTGKRPISASWLSASALRRDVLLGFSG</sequence>
<evidence type="ECO:0000313" key="2">
    <source>
        <dbReference type="Proteomes" id="UP000838878"/>
    </source>
</evidence>
<name>A0A8S4HYW0_9NEOP</name>
<dbReference type="EMBL" id="OV170221">
    <property type="protein sequence ID" value="CAH0712776.1"/>
    <property type="molecule type" value="Genomic_DNA"/>
</dbReference>
<dbReference type="AlphaFoldDB" id="A0A8S4HYW0"/>
<organism evidence="1 2">
    <name type="scientific">Brenthis ino</name>
    <name type="common">lesser marbled fritillary</name>
    <dbReference type="NCBI Taxonomy" id="405034"/>
    <lineage>
        <taxon>Eukaryota</taxon>
        <taxon>Metazoa</taxon>
        <taxon>Ecdysozoa</taxon>
        <taxon>Arthropoda</taxon>
        <taxon>Hexapoda</taxon>
        <taxon>Insecta</taxon>
        <taxon>Pterygota</taxon>
        <taxon>Neoptera</taxon>
        <taxon>Endopterygota</taxon>
        <taxon>Lepidoptera</taxon>
        <taxon>Glossata</taxon>
        <taxon>Ditrysia</taxon>
        <taxon>Papilionoidea</taxon>
        <taxon>Nymphalidae</taxon>
        <taxon>Heliconiinae</taxon>
        <taxon>Argynnini</taxon>
        <taxon>Brenthis</taxon>
    </lineage>
</organism>
<accession>A0A8S4HYW0</accession>
<protein>
    <submittedName>
        <fullName evidence="1">Uncharacterized protein</fullName>
    </submittedName>
</protein>
<feature type="non-terminal residue" evidence="1">
    <location>
        <position position="121"/>
    </location>
</feature>
<proteinExistence type="predicted"/>
<reference evidence="1" key="1">
    <citation type="submission" date="2021-12" db="EMBL/GenBank/DDBJ databases">
        <authorList>
            <person name="Martin H S."/>
        </authorList>
    </citation>
    <scope>NUCLEOTIDE SEQUENCE</scope>
</reference>
<gene>
    <name evidence="1" type="ORF">BINO364_LOCUS12</name>
</gene>
<evidence type="ECO:0000313" key="1">
    <source>
        <dbReference type="EMBL" id="CAH0712776.1"/>
    </source>
</evidence>
<keyword evidence="2" id="KW-1185">Reference proteome</keyword>